<evidence type="ECO:0000256" key="4">
    <source>
        <dbReference type="PROSITE-ProRule" id="PRU01161"/>
    </source>
</evidence>
<proteinExistence type="predicted"/>
<dbReference type="GO" id="GO:0016042">
    <property type="term" value="P:lipid catabolic process"/>
    <property type="evidence" value="ECO:0007669"/>
    <property type="project" value="UniProtKB-UniRule"/>
</dbReference>
<accession>A0A1G7ZQY5</accession>
<evidence type="ECO:0000313" key="6">
    <source>
        <dbReference type="EMBL" id="SDH11108.1"/>
    </source>
</evidence>
<dbReference type="InterPro" id="IPR045943">
    <property type="entry name" value="DUF6363"/>
</dbReference>
<evidence type="ECO:0000256" key="3">
    <source>
        <dbReference type="ARBA" id="ARBA00023098"/>
    </source>
</evidence>
<keyword evidence="2 4" id="KW-0442">Lipid degradation</keyword>
<feature type="active site" description="Nucleophile" evidence="4">
    <location>
        <position position="38"/>
    </location>
</feature>
<name>A0A1G7ZQY5_9VIBR</name>
<dbReference type="STRING" id="861298.SAMN04488136_108123"/>
<keyword evidence="3 4" id="KW-0443">Lipid metabolism</keyword>
<sequence>MKALVVEGGAMRGIFASGVLDGFMEYDYRPFDLAIGVSAGSSNLIGYLADQPKRSVQVITQIATDKQFFNPARFLRGGDLIDVKWLIEESNRRFPVDTDTLFSGIPMLAAATNIATGKADYYRLNPDNLNKVVEASCALPIAYKSTPCFSGGCYTDGGVADSIPVKEAYRRGAREITVILSHPLSYVMPKTRSPWIMKKLFARYPQVAEAMVKRAENYNASLDFIRNPPEDTTVNVIAPPENFAVKRLTMKQPLLKQGYEMGVEAGREYVTNSHLQPIDLTTALGASAALGA</sequence>
<keyword evidence="1 4" id="KW-0378">Hydrolase</keyword>
<dbReference type="PANTHER" id="PTHR14226:SF25">
    <property type="entry name" value="PHOSPHOESTERASE"/>
    <property type="match status" value="1"/>
</dbReference>
<evidence type="ECO:0000313" key="7">
    <source>
        <dbReference type="Proteomes" id="UP000198854"/>
    </source>
</evidence>
<dbReference type="Gene3D" id="3.40.1090.10">
    <property type="entry name" value="Cytosolic phospholipase A2 catalytic domain"/>
    <property type="match status" value="2"/>
</dbReference>
<dbReference type="PANTHER" id="PTHR14226">
    <property type="entry name" value="NEUROPATHY TARGET ESTERASE/SWISS CHEESE D.MELANOGASTER"/>
    <property type="match status" value="1"/>
</dbReference>
<evidence type="ECO:0000259" key="5">
    <source>
        <dbReference type="PROSITE" id="PS51635"/>
    </source>
</evidence>
<dbReference type="InterPro" id="IPR037483">
    <property type="entry name" value="YjjU-like"/>
</dbReference>
<evidence type="ECO:0000256" key="1">
    <source>
        <dbReference type="ARBA" id="ARBA00022801"/>
    </source>
</evidence>
<keyword evidence="7" id="KW-1185">Reference proteome</keyword>
<dbReference type="InterPro" id="IPR016035">
    <property type="entry name" value="Acyl_Trfase/lysoPLipase"/>
</dbReference>
<gene>
    <name evidence="6" type="ORF">SAMN04488136_108123</name>
</gene>
<dbReference type="RefSeq" id="WP_093272387.1">
    <property type="nucleotide sequence ID" value="NZ_FNDD01000008.1"/>
</dbReference>
<reference evidence="6 7" key="1">
    <citation type="submission" date="2016-10" db="EMBL/GenBank/DDBJ databases">
        <authorList>
            <person name="de Groot N.N."/>
        </authorList>
    </citation>
    <scope>NUCLEOTIDE SEQUENCE [LARGE SCALE GENOMIC DNA]</scope>
    <source>
        <strain evidence="6 7">CGMCC 1.10228</strain>
    </source>
</reference>
<feature type="active site" description="Proton acceptor" evidence="4">
    <location>
        <position position="156"/>
    </location>
</feature>
<dbReference type="SUPFAM" id="SSF52151">
    <property type="entry name" value="FabD/lysophospholipase-like"/>
    <property type="match status" value="1"/>
</dbReference>
<feature type="domain" description="PNPLA" evidence="5">
    <location>
        <begin position="4"/>
        <end position="169"/>
    </location>
</feature>
<dbReference type="Pfam" id="PF19890">
    <property type="entry name" value="DUF6363"/>
    <property type="match status" value="1"/>
</dbReference>
<dbReference type="EMBL" id="FNDD01000008">
    <property type="protein sequence ID" value="SDH11108.1"/>
    <property type="molecule type" value="Genomic_DNA"/>
</dbReference>
<comment type="caution">
    <text evidence="4">Lacks conserved residue(s) required for the propagation of feature annotation.</text>
</comment>
<dbReference type="CDD" id="cd07208">
    <property type="entry name" value="Pat_hypo_Ecoli_yjju_like"/>
    <property type="match status" value="1"/>
</dbReference>
<dbReference type="GO" id="GO:0016787">
    <property type="term" value="F:hydrolase activity"/>
    <property type="evidence" value="ECO:0007669"/>
    <property type="project" value="UniProtKB-UniRule"/>
</dbReference>
<protein>
    <submittedName>
        <fullName evidence="6">Predicted phospholipase, patatin/cPLA2 family</fullName>
    </submittedName>
</protein>
<dbReference type="AlphaFoldDB" id="A0A1G7ZQY5"/>
<feature type="short sequence motif" description="DGA/G" evidence="4">
    <location>
        <begin position="156"/>
        <end position="158"/>
    </location>
</feature>
<dbReference type="PROSITE" id="PS51635">
    <property type="entry name" value="PNPLA"/>
    <property type="match status" value="1"/>
</dbReference>
<evidence type="ECO:0000256" key="2">
    <source>
        <dbReference type="ARBA" id="ARBA00022963"/>
    </source>
</evidence>
<feature type="short sequence motif" description="GXSXG" evidence="4">
    <location>
        <begin position="36"/>
        <end position="40"/>
    </location>
</feature>
<dbReference type="InterPro" id="IPR002641">
    <property type="entry name" value="PNPLA_dom"/>
</dbReference>
<dbReference type="InterPro" id="IPR050301">
    <property type="entry name" value="NTE"/>
</dbReference>
<dbReference type="OrthoDB" id="9802424at2"/>
<organism evidence="6 7">
    <name type="scientific">Vibrio xiamenensis</name>
    <dbReference type="NCBI Taxonomy" id="861298"/>
    <lineage>
        <taxon>Bacteria</taxon>
        <taxon>Pseudomonadati</taxon>
        <taxon>Pseudomonadota</taxon>
        <taxon>Gammaproteobacteria</taxon>
        <taxon>Vibrionales</taxon>
        <taxon>Vibrionaceae</taxon>
        <taxon>Vibrio</taxon>
    </lineage>
</organism>
<dbReference type="Pfam" id="PF01734">
    <property type="entry name" value="Patatin"/>
    <property type="match status" value="1"/>
</dbReference>
<dbReference type="Proteomes" id="UP000198854">
    <property type="component" value="Unassembled WGS sequence"/>
</dbReference>